<evidence type="ECO:0000313" key="2">
    <source>
        <dbReference type="EMBL" id="ASW31794.1"/>
    </source>
</evidence>
<dbReference type="KEGG" id="vg:60323452"/>
<gene>
    <name evidence="2" type="primary">48</name>
    <name evidence="2" type="ORF">SEA_DARTHP_48</name>
</gene>
<reference evidence="2 3" key="1">
    <citation type="submission" date="2017-05" db="EMBL/GenBank/DDBJ databases">
        <authorList>
            <person name="Alvarado S."/>
            <person name="Chung H.-M.M."/>
            <person name="Stoner T.H."/>
            <person name="Garlena R.A."/>
            <person name="Russell D.A."/>
            <person name="Pope W.H."/>
            <person name="Jacobs-Sera D."/>
            <person name="Hatfull G.F."/>
        </authorList>
    </citation>
    <scope>NUCLEOTIDE SEQUENCE [LARGE SCALE GENOMIC DNA]</scope>
</reference>
<dbReference type="GeneID" id="60323452"/>
<protein>
    <submittedName>
        <fullName evidence="2">Uncharacterized protein</fullName>
    </submittedName>
</protein>
<keyword evidence="3" id="KW-1185">Reference proteome</keyword>
<proteinExistence type="predicted"/>
<feature type="coiled-coil region" evidence="1">
    <location>
        <begin position="3"/>
        <end position="37"/>
    </location>
</feature>
<name>A0A286MRB9_9CAUD</name>
<organism evidence="2 3">
    <name type="scientific">Mycobacterium phage DarthP</name>
    <dbReference type="NCBI Taxonomy" id="2015879"/>
    <lineage>
        <taxon>Viruses</taxon>
        <taxon>Duplodnaviria</taxon>
        <taxon>Heunggongvirae</taxon>
        <taxon>Uroviricota</taxon>
        <taxon>Caudoviricetes</taxon>
        <taxon>Weiservirinae</taxon>
        <taxon>Amginevirus</taxon>
        <taxon>Amginevirus darthP</taxon>
    </lineage>
</organism>
<accession>A0A286MRB9</accession>
<evidence type="ECO:0000313" key="3">
    <source>
        <dbReference type="Proteomes" id="UP000221537"/>
    </source>
</evidence>
<sequence length="115" mass="12632">MSLARHMAAAARLRGELNEALRERDSARTERDAARLVVAEQSDALRVADGRIAYLTGERDELDAAHRVALADLAEAHRELVQLRAVDDEAMGVTVYVDQIEAVTLHAEPDMDRAG</sequence>
<dbReference type="EMBL" id="MF140406">
    <property type="protein sequence ID" value="ASW31794.1"/>
    <property type="molecule type" value="Genomic_DNA"/>
</dbReference>
<keyword evidence="1" id="KW-0175">Coiled coil</keyword>
<dbReference type="RefSeq" id="YP_009952006.1">
    <property type="nucleotide sequence ID" value="NC_051607.1"/>
</dbReference>
<evidence type="ECO:0000256" key="1">
    <source>
        <dbReference type="SAM" id="Coils"/>
    </source>
</evidence>
<dbReference type="Proteomes" id="UP000221537">
    <property type="component" value="Segment"/>
</dbReference>